<organism evidence="3 4">
    <name type="scientific">Silvimonas terrae</name>
    <dbReference type="NCBI Taxonomy" id="300266"/>
    <lineage>
        <taxon>Bacteria</taxon>
        <taxon>Pseudomonadati</taxon>
        <taxon>Pseudomonadota</taxon>
        <taxon>Betaproteobacteria</taxon>
        <taxon>Neisseriales</taxon>
        <taxon>Chitinibacteraceae</taxon>
        <taxon>Silvimonas</taxon>
    </lineage>
</organism>
<dbReference type="SMART" id="SM00972">
    <property type="entry name" value="SCPU"/>
    <property type="match status" value="2"/>
</dbReference>
<protein>
    <submittedName>
        <fullName evidence="3">Spore coat protein U-like protein</fullName>
    </submittedName>
</protein>
<dbReference type="PROSITE" id="PS51257">
    <property type="entry name" value="PROKAR_LIPOPROTEIN"/>
    <property type="match status" value="1"/>
</dbReference>
<keyword evidence="4" id="KW-1185">Reference proteome</keyword>
<sequence length="330" mass="34123">MSLLKNLGRLLLAGMFMASAATTWAAAACQASNGTGSLGTTISSFSVYNAQQSTTATSGIKCTGSLVSLLGTNVVTVTIANSANKTGTQARLLNTTTGADYVPYIICKDSSCGTVYNVGSSITWSSTSLLGLLGLFNNSDGSLPLYIRTMTGARVAAGNYTDTLTLNWTWQLCDLGVGGLCLVITGSGTSTVGLSMGVVNDCVLTAPNVLFGVAPLANGFADVNQVVQVVCTKGASYTVGMSNGNNWSGTVRQMKSTAGGFLQYDIYKPDSTRWGPTGTDRRSSSAADANAGTYDGVTTQGYNYRASVIQTQTTPATGAYTDLITLDILF</sequence>
<reference evidence="3 4" key="1">
    <citation type="submission" date="2020-08" db="EMBL/GenBank/DDBJ databases">
        <title>Genomic Encyclopedia of Type Strains, Phase IV (KMG-IV): sequencing the most valuable type-strain genomes for metagenomic binning, comparative biology and taxonomic classification.</title>
        <authorList>
            <person name="Goeker M."/>
        </authorList>
    </citation>
    <scope>NUCLEOTIDE SEQUENCE [LARGE SCALE GENOMIC DNA]</scope>
    <source>
        <strain evidence="3 4">DSM 18233</strain>
    </source>
</reference>
<dbReference type="Proteomes" id="UP000543030">
    <property type="component" value="Unassembled WGS sequence"/>
</dbReference>
<keyword evidence="3" id="KW-0167">Capsid protein</keyword>
<dbReference type="Pfam" id="PF05229">
    <property type="entry name" value="SCPU"/>
    <property type="match status" value="2"/>
</dbReference>
<dbReference type="InterPro" id="IPR053167">
    <property type="entry name" value="Spore_coat_component"/>
</dbReference>
<evidence type="ECO:0000256" key="1">
    <source>
        <dbReference type="SAM" id="SignalP"/>
    </source>
</evidence>
<gene>
    <name evidence="3" type="ORF">HNQ50_003955</name>
</gene>
<keyword evidence="3" id="KW-0946">Virion</keyword>
<keyword evidence="1" id="KW-0732">Signal</keyword>
<feature type="domain" description="Spore coat protein U/FanG" evidence="2">
    <location>
        <begin position="21"/>
        <end position="166"/>
    </location>
</feature>
<dbReference type="RefSeq" id="WP_221303269.1">
    <property type="nucleotide sequence ID" value="NZ_JACHHN010000010.1"/>
</dbReference>
<evidence type="ECO:0000259" key="2">
    <source>
        <dbReference type="Pfam" id="PF05229"/>
    </source>
</evidence>
<feature type="domain" description="Spore coat protein U/FanG" evidence="2">
    <location>
        <begin position="189"/>
        <end position="326"/>
    </location>
</feature>
<dbReference type="PANTHER" id="PTHR37089">
    <property type="entry name" value="PROTEIN U-RELATED"/>
    <property type="match status" value="1"/>
</dbReference>
<dbReference type="EMBL" id="JACHHN010000010">
    <property type="protein sequence ID" value="MBB5193201.1"/>
    <property type="molecule type" value="Genomic_DNA"/>
</dbReference>
<accession>A0A840RM75</accession>
<feature type="chain" id="PRO_5032885298" evidence="1">
    <location>
        <begin position="21"/>
        <end position="330"/>
    </location>
</feature>
<name>A0A840RM75_9NEIS</name>
<dbReference type="InterPro" id="IPR007893">
    <property type="entry name" value="Spore_coat_U/FanG"/>
</dbReference>
<comment type="caution">
    <text evidence="3">The sequence shown here is derived from an EMBL/GenBank/DDBJ whole genome shotgun (WGS) entry which is preliminary data.</text>
</comment>
<dbReference type="AlphaFoldDB" id="A0A840RM75"/>
<proteinExistence type="predicted"/>
<evidence type="ECO:0000313" key="3">
    <source>
        <dbReference type="EMBL" id="MBB5193201.1"/>
    </source>
</evidence>
<evidence type="ECO:0000313" key="4">
    <source>
        <dbReference type="Proteomes" id="UP000543030"/>
    </source>
</evidence>
<feature type="signal peptide" evidence="1">
    <location>
        <begin position="1"/>
        <end position="20"/>
    </location>
</feature>
<dbReference type="PANTHER" id="PTHR37089:SF1">
    <property type="entry name" value="MEMBRANE PROTEIN"/>
    <property type="match status" value="1"/>
</dbReference>